<organism evidence="3 4">
    <name type="scientific">Elasticomyces elasticus</name>
    <dbReference type="NCBI Taxonomy" id="574655"/>
    <lineage>
        <taxon>Eukaryota</taxon>
        <taxon>Fungi</taxon>
        <taxon>Dikarya</taxon>
        <taxon>Ascomycota</taxon>
        <taxon>Pezizomycotina</taxon>
        <taxon>Dothideomycetes</taxon>
        <taxon>Dothideomycetidae</taxon>
        <taxon>Mycosphaerellales</taxon>
        <taxon>Teratosphaeriaceae</taxon>
        <taxon>Elasticomyces</taxon>
    </lineage>
</organism>
<comment type="caution">
    <text evidence="3">The sequence shown here is derived from an EMBL/GenBank/DDBJ whole genome shotgun (WGS) entry which is preliminary data.</text>
</comment>
<dbReference type="CDD" id="cd00882">
    <property type="entry name" value="Ras_like_GTPase"/>
    <property type="match status" value="1"/>
</dbReference>
<name>A0AAN7ZMU4_9PEZI</name>
<evidence type="ECO:0000259" key="2">
    <source>
        <dbReference type="Pfam" id="PF24564"/>
    </source>
</evidence>
<evidence type="ECO:0000313" key="4">
    <source>
        <dbReference type="Proteomes" id="UP001310594"/>
    </source>
</evidence>
<feature type="compositionally biased region" description="Polar residues" evidence="1">
    <location>
        <begin position="439"/>
        <end position="453"/>
    </location>
</feature>
<dbReference type="EMBL" id="JAVRQU010000011">
    <property type="protein sequence ID" value="KAK5697356.1"/>
    <property type="molecule type" value="Genomic_DNA"/>
</dbReference>
<evidence type="ECO:0000313" key="3">
    <source>
        <dbReference type="EMBL" id="KAK5697356.1"/>
    </source>
</evidence>
<feature type="region of interest" description="Disordered" evidence="1">
    <location>
        <begin position="31"/>
        <end position="61"/>
    </location>
</feature>
<gene>
    <name evidence="3" type="ORF">LTR97_007494</name>
</gene>
<dbReference type="InterPro" id="IPR056024">
    <property type="entry name" value="DUF7605"/>
</dbReference>
<proteinExistence type="predicted"/>
<dbReference type="Pfam" id="PF24564">
    <property type="entry name" value="DUF7605"/>
    <property type="match status" value="1"/>
</dbReference>
<dbReference type="Proteomes" id="UP001310594">
    <property type="component" value="Unassembled WGS sequence"/>
</dbReference>
<dbReference type="AlphaFoldDB" id="A0AAN7ZMU4"/>
<feature type="region of interest" description="Disordered" evidence="1">
    <location>
        <begin position="430"/>
        <end position="468"/>
    </location>
</feature>
<reference evidence="3" key="1">
    <citation type="submission" date="2023-08" db="EMBL/GenBank/DDBJ databases">
        <title>Black Yeasts Isolated from many extreme environments.</title>
        <authorList>
            <person name="Coleine C."/>
            <person name="Stajich J.E."/>
            <person name="Selbmann L."/>
        </authorList>
    </citation>
    <scope>NUCLEOTIDE SEQUENCE</scope>
    <source>
        <strain evidence="3">CCFEE 5810</strain>
    </source>
</reference>
<feature type="compositionally biased region" description="Polar residues" evidence="1">
    <location>
        <begin position="31"/>
        <end position="40"/>
    </location>
</feature>
<protein>
    <recommendedName>
        <fullName evidence="2">DUF7605 domain-containing protein</fullName>
    </recommendedName>
</protein>
<evidence type="ECO:0000256" key="1">
    <source>
        <dbReference type="SAM" id="MobiDB-lite"/>
    </source>
</evidence>
<accession>A0AAN7ZMU4</accession>
<sequence>MTSPAESFSYASNGIKRKRNGELFSELYDLTSESEGSLSSKPAADDTEDAYRRPSSDDADAQEVVISWPDKTGPEHCGAQGPAFDTEFDDIAAHFTTAAAKVVNNIQDHHMASHRFQATLGKAEQLSQPLEMPRRHIAIVLAKALSSGARVTNVAMSAGAPMPEQRKEYAAIVVFLHTKALRLKIVGWVSSYQAWHSQSPDEAEGLHAVEQAATSAFNAISGLVGSRFQSEEDLHSFLKGNDGGKIVSIWKALLSWFEELIVEATPSGLLEADTCEELHTLLEPYTETTSAPALWPLVQLIRVGAKGCDILHSMTFADTSGFDDTDPNRAGAYKLLIADYDEILLVVDMKRIGSEDTVPKFLRDYGRSAKRITLIGSRSDDGLQEHHENLGLYKLFHAKALEDGDTHQLGELARLKGHLDNEQRLRATQTSLARKLGASSETSSPKRQKTSSSEFDKSSVPSGDLHRSHQRLEQIEAQLTEARQATHESLVACRNNHNVRSVHEQYDEFMRAGEELLFQPVSSAHFAARQEYRKEVFPCLPTEATGILDVRKDLYDSLGRARLQTLHNHIYGEISPFADGLALLVDVNSLCGRDEAVGLLETARLAYGTLIEKYETDLDLSIQDVLVKPLQEGRELFGQHARQVFATKSETWDHRTLLAFMLKYGNNETKKQPKEVWNDQFAEPMVTAARQQCDVFETQFTLLNERFEDKTLQLFQGLSCHMKAGVIARVRSRWNYGNAESLLDQGRYASLIQGHTEGISELTEGFKVAALNRTRGATADALVAGPNNHFSRAMKPAYRRCARTKGKNRVETCIRLLETHLVRLDDSSPFIVTGQMLGEDVGSAVDADLTNLSGSVYGRFNMIGTHLDAMFNEKNAAEGEVALRADLKSLLPEVDKAIADSKYRLAELLKKYEATES</sequence>
<feature type="domain" description="DUF7605" evidence="2">
    <location>
        <begin position="647"/>
        <end position="820"/>
    </location>
</feature>